<dbReference type="EMBL" id="LT598461">
    <property type="protein sequence ID" value="SCU96746.1"/>
    <property type="molecule type" value="Genomic_DNA"/>
</dbReference>
<organism evidence="7 8">
    <name type="scientific">Lachancea dasiensis</name>
    <dbReference type="NCBI Taxonomy" id="1072105"/>
    <lineage>
        <taxon>Eukaryota</taxon>
        <taxon>Fungi</taxon>
        <taxon>Dikarya</taxon>
        <taxon>Ascomycota</taxon>
        <taxon>Saccharomycotina</taxon>
        <taxon>Saccharomycetes</taxon>
        <taxon>Saccharomycetales</taxon>
        <taxon>Saccharomycetaceae</taxon>
        <taxon>Lachancea</taxon>
    </lineage>
</organism>
<dbReference type="SMART" id="SM00271">
    <property type="entry name" value="DnaJ"/>
    <property type="match status" value="1"/>
</dbReference>
<evidence type="ECO:0000256" key="5">
    <source>
        <dbReference type="ARBA" id="ARBA00023242"/>
    </source>
</evidence>
<evidence type="ECO:0000256" key="3">
    <source>
        <dbReference type="ARBA" id="ARBA00022490"/>
    </source>
</evidence>
<dbReference type="STRING" id="1266660.A0A1G4JZT7"/>
<comment type="subcellular location">
    <subcellularLocation>
        <location evidence="2">Cytoplasm</location>
    </subcellularLocation>
    <subcellularLocation>
        <location evidence="1">Nucleus</location>
    </subcellularLocation>
</comment>
<evidence type="ECO:0000313" key="7">
    <source>
        <dbReference type="EMBL" id="SCU96746.1"/>
    </source>
</evidence>
<dbReference type="Gene3D" id="1.10.287.110">
    <property type="entry name" value="DnaJ domain"/>
    <property type="match status" value="1"/>
</dbReference>
<dbReference type="GO" id="GO:0005737">
    <property type="term" value="C:cytoplasm"/>
    <property type="evidence" value="ECO:0007669"/>
    <property type="project" value="UniProtKB-SubCell"/>
</dbReference>
<proteinExistence type="predicted"/>
<evidence type="ECO:0000256" key="2">
    <source>
        <dbReference type="ARBA" id="ARBA00004496"/>
    </source>
</evidence>
<dbReference type="GO" id="GO:0005684">
    <property type="term" value="C:U2-type spliceosomal complex"/>
    <property type="evidence" value="ECO:0007669"/>
    <property type="project" value="EnsemblFungi"/>
</dbReference>
<dbReference type="Pfam" id="PF00226">
    <property type="entry name" value="DnaJ"/>
    <property type="match status" value="1"/>
</dbReference>
<reference evidence="7 8" key="1">
    <citation type="submission" date="2016-03" db="EMBL/GenBank/DDBJ databases">
        <authorList>
            <person name="Devillers H."/>
        </authorList>
    </citation>
    <scope>NUCLEOTIDE SEQUENCE [LARGE SCALE GENOMIC DNA]</scope>
    <source>
        <strain evidence="7">CBS 10888</strain>
    </source>
</reference>
<dbReference type="OrthoDB" id="436519at2759"/>
<dbReference type="PROSITE" id="PS50076">
    <property type="entry name" value="DNAJ_2"/>
    <property type="match status" value="1"/>
</dbReference>
<name>A0A1G4JZT7_9SACH</name>
<evidence type="ECO:0000313" key="8">
    <source>
        <dbReference type="Proteomes" id="UP000190274"/>
    </source>
</evidence>
<evidence type="ECO:0000256" key="1">
    <source>
        <dbReference type="ARBA" id="ARBA00004123"/>
    </source>
</evidence>
<evidence type="ECO:0000259" key="6">
    <source>
        <dbReference type="PROSITE" id="PS50076"/>
    </source>
</evidence>
<dbReference type="SUPFAM" id="SSF46565">
    <property type="entry name" value="Chaperone J-domain"/>
    <property type="match status" value="1"/>
</dbReference>
<dbReference type="GO" id="GO:0000390">
    <property type="term" value="P:spliceosomal complex disassembly"/>
    <property type="evidence" value="ECO:0007669"/>
    <property type="project" value="EnsemblFungi"/>
</dbReference>
<sequence>MDLNPIFAKHLDLYEILKFSVQVPEDVTAIGAIQIKRNFRQQALKYHPDKNPNNPAAISTFHLLEVASNLLSNPDSKNKYDQWYIQTFLRQRNLDLQREQQRQKLYNREQATSPQTNRTYDTTDHEKYGQLLRKLKHFKIPYGDWQHFDKSPRHPLGRLRDSCTLRLELSNSRKSQDKNLLMDSLSYAFQTKVTKVYYSSRNDYKNDNIIVAYATFDTIQDTLRILQEWNSCLEPGHADSTRRSGIEGVSPKVSPSIFTYRATTELRPEIQDALTNRTIVIE</sequence>
<keyword evidence="8" id="KW-1185">Reference proteome</keyword>
<dbReference type="AlphaFoldDB" id="A0A1G4JZT7"/>
<dbReference type="PANTHER" id="PTHR44313:SF1">
    <property type="entry name" value="DNAJ HOMOLOG SUBFAMILY C MEMBER 17"/>
    <property type="match status" value="1"/>
</dbReference>
<keyword evidence="3" id="KW-0963">Cytoplasm</keyword>
<dbReference type="PANTHER" id="PTHR44313">
    <property type="entry name" value="DNAJ HOMOLOG SUBFAMILY C MEMBER 17"/>
    <property type="match status" value="1"/>
</dbReference>
<dbReference type="InterPro" id="IPR036869">
    <property type="entry name" value="J_dom_sf"/>
</dbReference>
<dbReference type="Proteomes" id="UP000190274">
    <property type="component" value="Chromosome H"/>
</dbReference>
<keyword evidence="5" id="KW-0539">Nucleus</keyword>
<keyword evidence="4" id="KW-0143">Chaperone</keyword>
<feature type="domain" description="J" evidence="6">
    <location>
        <begin position="12"/>
        <end position="84"/>
    </location>
</feature>
<dbReference type="CDD" id="cd06257">
    <property type="entry name" value="DnaJ"/>
    <property type="match status" value="1"/>
</dbReference>
<gene>
    <name evidence="7" type="ORF">LADA_0H02520G</name>
</gene>
<dbReference type="InterPro" id="IPR052094">
    <property type="entry name" value="Pre-mRNA-splicing_ERAD"/>
</dbReference>
<accession>A0A1G4JZT7</accession>
<evidence type="ECO:0000256" key="4">
    <source>
        <dbReference type="ARBA" id="ARBA00023186"/>
    </source>
</evidence>
<dbReference type="InterPro" id="IPR001623">
    <property type="entry name" value="DnaJ_domain"/>
</dbReference>
<dbReference type="GO" id="GO:0000974">
    <property type="term" value="C:Prp19 complex"/>
    <property type="evidence" value="ECO:0007669"/>
    <property type="project" value="EnsemblFungi"/>
</dbReference>
<protein>
    <submittedName>
        <fullName evidence="7">LADA_0H02520g1_1</fullName>
    </submittedName>
</protein>